<protein>
    <submittedName>
        <fullName evidence="1">Uncharacterized protein</fullName>
    </submittedName>
</protein>
<keyword evidence="2" id="KW-1185">Reference proteome</keyword>
<dbReference type="OrthoDB" id="1363049at2"/>
<dbReference type="AlphaFoldDB" id="F3ZNC0"/>
<organism evidence="1 2">
    <name type="scientific">Bacteroides coprosuis DSM 18011</name>
    <dbReference type="NCBI Taxonomy" id="679937"/>
    <lineage>
        <taxon>Bacteria</taxon>
        <taxon>Pseudomonadati</taxon>
        <taxon>Bacteroidota</taxon>
        <taxon>Bacteroidia</taxon>
        <taxon>Bacteroidales</taxon>
        <taxon>Bacteroidaceae</taxon>
        <taxon>Bacteroides</taxon>
    </lineage>
</organism>
<proteinExistence type="predicted"/>
<sequence>MSYKKTDSFLRIFVITLMVLVCLPCSAKRELKLLLDIPVTSWEHKSDQKQIAACDVFSNDSNPTITVAKYISLPSFLADRVEDILIQHATQTFQNETYDADRGTPSIIPIYIIHEQYRI</sequence>
<name>F3ZNC0_9BACE</name>
<evidence type="ECO:0000313" key="1">
    <source>
        <dbReference type="EMBL" id="EGJ71460.1"/>
    </source>
</evidence>
<accession>F3ZNC0</accession>
<reference evidence="1 2" key="1">
    <citation type="journal article" date="2011" name="Stand. Genomic Sci.">
        <title>Non-contiguous finished genome sequence of Bacteroides coprosuis type strain (PC139).</title>
        <authorList>
            <person name="Land M."/>
            <person name="Held B."/>
            <person name="Gronow S."/>
            <person name="Abt B."/>
            <person name="Lucas S."/>
            <person name="Del Rio T.G."/>
            <person name="Nolan M."/>
            <person name="Tice H."/>
            <person name="Cheng J.F."/>
            <person name="Pitluck S."/>
            <person name="Liolios K."/>
            <person name="Pagani I."/>
            <person name="Ivanova N."/>
            <person name="Mavromatis K."/>
            <person name="Mikhailova N."/>
            <person name="Pati A."/>
            <person name="Tapia R."/>
            <person name="Han C."/>
            <person name="Goodwin L."/>
            <person name="Chen A."/>
            <person name="Palaniappan K."/>
            <person name="Hauser L."/>
            <person name="Brambilla E.M."/>
            <person name="Rohde M."/>
            <person name="Goker M."/>
            <person name="Detter J.C."/>
            <person name="Woyke T."/>
            <person name="Bristow J."/>
            <person name="Eisen J.A."/>
            <person name="Markowitz V."/>
            <person name="Hugenholtz P."/>
            <person name="Kyrpides N.C."/>
            <person name="Klenk H.P."/>
            <person name="Lapidus A."/>
        </authorList>
    </citation>
    <scope>NUCLEOTIDE SEQUENCE</scope>
    <source>
        <strain evidence="1 2">DSM 18011</strain>
    </source>
</reference>
<dbReference type="HOGENOM" id="CLU_2056602_0_0_10"/>
<dbReference type="EMBL" id="CM001167">
    <property type="protein sequence ID" value="EGJ71460.1"/>
    <property type="molecule type" value="Genomic_DNA"/>
</dbReference>
<dbReference type="Proteomes" id="UP000018439">
    <property type="component" value="Chromosome"/>
</dbReference>
<evidence type="ECO:0000313" key="2">
    <source>
        <dbReference type="Proteomes" id="UP000018439"/>
    </source>
</evidence>
<gene>
    <name evidence="1" type="ORF">Bcop_1257</name>
</gene>